<evidence type="ECO:0000313" key="2">
    <source>
        <dbReference type="Proteomes" id="UP001064048"/>
    </source>
</evidence>
<dbReference type="Proteomes" id="UP001064048">
    <property type="component" value="Chromosome 12"/>
</dbReference>
<dbReference type="EMBL" id="CM046112">
    <property type="protein sequence ID" value="KAI8428487.1"/>
    <property type="molecule type" value="Genomic_DNA"/>
</dbReference>
<keyword evidence="2" id="KW-1185">Reference proteome</keyword>
<gene>
    <name evidence="1" type="ORF">MSG28_007284</name>
</gene>
<protein>
    <submittedName>
        <fullName evidence="1">Uncharacterized protein</fullName>
    </submittedName>
</protein>
<name>A0ACC0JWD1_CHOFU</name>
<proteinExistence type="predicted"/>
<accession>A0ACC0JWD1</accession>
<sequence length="1359" mass="151387">MNRKNRNLVHNVKNLDEFLDLTDSEESSSSSDMQVFERNEAFVLELHELQRDELPDNPLPEVKTRKLLKKKKRGQLPATEHSESSLPSSSLSDSSVAPVGSDAKEEFYDAHESYHALPAMDRPSRHKVKNNKKPTPKSPKRKKSDGPTCSMFLHDLTKKLALKKNQEEESPLNIVQTIIDSLTNALPVVFSKKKPTKKESPMKIETLQEFAPELLPVDTVFVPPPTIEIDNTKDVPMTELHASNKKPFRMPKMPVVTSEVLKQAVQRRMVTTEDAAVNTGGEVDVASEIARHVGTLKKISLIAEEFNRKTAKNLKDIVDSVQEDLMKKLEEIQAEQQQAMKVMSNLVLADYNHVPVKKDAILLFPQNRCDGEKFKPSQIPLRRSYVKEAPVKPSVIPKKFMTKPPFKTQARNVQRIQVLNTLQDFCTEKRPITTSLATSRPIPTLGQIYRRTEDTNRVTDWLLERDNSYLHAPVNAIVAEQDHISEISTAGDATHVEGNTGYCSMSLGPQVPKYMDSKHANVIPIVKQSEKKHYLAISEKRSSAQSISSNDGNSTGMLLSEQQTVLLAEKPQRSDETLLAVKVSRHKTETVSQNSQPGYTSSSSIAGTDLEYRAYSSRGTLENVDGNSMAGDDTHQWSSTGTKSLNSFCCDIGEDQVDLMHQTDELKTYRHYSNCCMLRRERCKRLHGRSFIGKHSNYKERLITTSSNKFKVRMMYAHPELFLEDVNVQTTSAMCTDTGMGTVNHENRSAGIATSLKWASPHVHFMDAGTKDFLHGKNEELIKSLQYSDLIYLEQEQPYTNNMIACNPAETQPFIRPAVKTSKGVVTIQNNPKKVSVGLSEPIKAYRSAAIVCSKVPSICKTEAGTSTTELNAGVIKSDTDHKSSDGGVYRTSENTEIKMNQLRYQILILTGAEPIKAYRSAAIVCSKVPSICKTEAGTSTTELNADQITTILRQRSKSSKTRTEKKGSRKASQFTLYSSHKASSSETSPFAKTGKKPDIPVAAMTCITCLKPQELMSKLITQERTRSLLLKPTPFSAILHASEIQMCGEKKSKNVYTSRSQLASPAPCQCGSCLPHASVLQNAIARRSHRAVAVSTTEHGPSLLTREQNTERPEEYLSRAATSLCHAQYDRKTLLFGKTHFEPSFLIVVSAKKPGPQSVTFSTAAASEPVQLTLPVVTSMKKSQPAISKSTEGGSALHRVTRSANTKLMGDVFLPDCIELLVCDPLAEDSTQTFAGNYPPIIWFSRNQPGVRPVAKHLATSDEDVNNQEPVNDSETQAEPQKFKEACTMKPSGRNEFACQTQVRRVPNIRQIRAMSCCTLNHAFSVTDICRGRENDLRTVYFLLSAIEGRIRRMKRYM</sequence>
<reference evidence="1 2" key="1">
    <citation type="journal article" date="2022" name="Genome Biol. Evol.">
        <title>The Spruce Budworm Genome: Reconstructing the Evolutionary History of Antifreeze Proteins.</title>
        <authorList>
            <person name="Beliveau C."/>
            <person name="Gagne P."/>
            <person name="Picq S."/>
            <person name="Vernygora O."/>
            <person name="Keeling C.I."/>
            <person name="Pinkney K."/>
            <person name="Doucet D."/>
            <person name="Wen F."/>
            <person name="Johnston J.S."/>
            <person name="Maaroufi H."/>
            <person name="Boyle B."/>
            <person name="Laroche J."/>
            <person name="Dewar K."/>
            <person name="Juretic N."/>
            <person name="Blackburn G."/>
            <person name="Nisole A."/>
            <person name="Brunet B."/>
            <person name="Brandao M."/>
            <person name="Lumley L."/>
            <person name="Duan J."/>
            <person name="Quan G."/>
            <person name="Lucarotti C.J."/>
            <person name="Roe A.D."/>
            <person name="Sperling F.A.H."/>
            <person name="Levesque R.C."/>
            <person name="Cusson M."/>
        </authorList>
    </citation>
    <scope>NUCLEOTIDE SEQUENCE [LARGE SCALE GENOMIC DNA]</scope>
    <source>
        <strain evidence="1">Glfc:IPQL:Cfum</strain>
    </source>
</reference>
<evidence type="ECO:0000313" key="1">
    <source>
        <dbReference type="EMBL" id="KAI8428487.1"/>
    </source>
</evidence>
<comment type="caution">
    <text evidence="1">The sequence shown here is derived from an EMBL/GenBank/DDBJ whole genome shotgun (WGS) entry which is preliminary data.</text>
</comment>
<organism evidence="1 2">
    <name type="scientific">Choristoneura fumiferana</name>
    <name type="common">Spruce budworm moth</name>
    <name type="synonym">Archips fumiferana</name>
    <dbReference type="NCBI Taxonomy" id="7141"/>
    <lineage>
        <taxon>Eukaryota</taxon>
        <taxon>Metazoa</taxon>
        <taxon>Ecdysozoa</taxon>
        <taxon>Arthropoda</taxon>
        <taxon>Hexapoda</taxon>
        <taxon>Insecta</taxon>
        <taxon>Pterygota</taxon>
        <taxon>Neoptera</taxon>
        <taxon>Endopterygota</taxon>
        <taxon>Lepidoptera</taxon>
        <taxon>Glossata</taxon>
        <taxon>Ditrysia</taxon>
        <taxon>Tortricoidea</taxon>
        <taxon>Tortricidae</taxon>
        <taxon>Tortricinae</taxon>
        <taxon>Choristoneura</taxon>
    </lineage>
</organism>